<dbReference type="STRING" id="1851148.SMSP2_00873"/>
<protein>
    <submittedName>
        <fullName evidence="5">Glucose-resistance amylase regulator</fullName>
    </submittedName>
</protein>
<dbReference type="SUPFAM" id="SSF47413">
    <property type="entry name" value="lambda repressor-like DNA-binding domains"/>
    <property type="match status" value="1"/>
</dbReference>
<evidence type="ECO:0000313" key="5">
    <source>
        <dbReference type="EMBL" id="AQQ70521.1"/>
    </source>
</evidence>
<keyword evidence="3" id="KW-0804">Transcription</keyword>
<evidence type="ECO:0000259" key="4">
    <source>
        <dbReference type="PROSITE" id="PS50932"/>
    </source>
</evidence>
<dbReference type="Pfam" id="PF13377">
    <property type="entry name" value="Peripla_BP_3"/>
    <property type="match status" value="1"/>
</dbReference>
<dbReference type="Gene3D" id="1.10.260.40">
    <property type="entry name" value="lambda repressor-like DNA-binding domains"/>
    <property type="match status" value="1"/>
</dbReference>
<dbReference type="EMBL" id="CP019646">
    <property type="protein sequence ID" value="AQQ70521.1"/>
    <property type="molecule type" value="Genomic_DNA"/>
</dbReference>
<feature type="domain" description="HTH lacI-type" evidence="4">
    <location>
        <begin position="2"/>
        <end position="59"/>
    </location>
</feature>
<dbReference type="PRINTS" id="PR00036">
    <property type="entry name" value="HTHLACI"/>
</dbReference>
<evidence type="ECO:0000256" key="1">
    <source>
        <dbReference type="ARBA" id="ARBA00023015"/>
    </source>
</evidence>
<dbReference type="KEGG" id="pbas:SMSP2_00873"/>
<dbReference type="SUPFAM" id="SSF53822">
    <property type="entry name" value="Periplasmic binding protein-like I"/>
    <property type="match status" value="1"/>
</dbReference>
<name>A0A1Q2MCU9_9BACT</name>
<dbReference type="Proteomes" id="UP000188181">
    <property type="component" value="Chromosome"/>
</dbReference>
<keyword evidence="1" id="KW-0805">Transcription regulation</keyword>
<dbReference type="AlphaFoldDB" id="A0A1Q2MCU9"/>
<dbReference type="PROSITE" id="PS50932">
    <property type="entry name" value="HTH_LACI_2"/>
    <property type="match status" value="1"/>
</dbReference>
<sequence>MPTLNDIARKAGVSAPTVSRILSPKDGVIPAKMSTIQKVRKIAESLNYSPNAAARSLAIRRTDNIGVVLDTLRNTPGESPVWSQILAGVLNEVRLQHLNCMMTVENYSASNKFRLPEAVRQKNVDGLIITHPLGTTDSNVLQEFIDNGVPFVVLSAASSDPRVWSVCCDPNPGYMDAFTYLCELGHRKVGYCVYPQWNAAENREKMFPSKNIFKNYNMEFVPVEVDLAKNSHIQEGQRLAEQIISGGLDITAIVMGDSISAELLNSLNEQGIKVPDDFSIIGLDDTYICQCTSPKLSSLASPLVEMGQIAVRLLQDAVKAKQGGLTVSARNIILPKKFVIRKSTGPLKR</sequence>
<dbReference type="InterPro" id="IPR028082">
    <property type="entry name" value="Peripla_BP_I"/>
</dbReference>
<dbReference type="CDD" id="cd06267">
    <property type="entry name" value="PBP1_LacI_sugar_binding-like"/>
    <property type="match status" value="1"/>
</dbReference>
<dbReference type="InterPro" id="IPR000843">
    <property type="entry name" value="HTH_LacI"/>
</dbReference>
<dbReference type="RefSeq" id="WP_146682780.1">
    <property type="nucleotide sequence ID" value="NZ_CP019646.1"/>
</dbReference>
<evidence type="ECO:0000313" key="6">
    <source>
        <dbReference type="Proteomes" id="UP000188181"/>
    </source>
</evidence>
<dbReference type="PANTHER" id="PTHR30146">
    <property type="entry name" value="LACI-RELATED TRANSCRIPTIONAL REPRESSOR"/>
    <property type="match status" value="1"/>
</dbReference>
<dbReference type="InterPro" id="IPR010982">
    <property type="entry name" value="Lambda_DNA-bd_dom_sf"/>
</dbReference>
<evidence type="ECO:0000256" key="2">
    <source>
        <dbReference type="ARBA" id="ARBA00023125"/>
    </source>
</evidence>
<reference evidence="6" key="1">
    <citation type="submission" date="2017-02" db="EMBL/GenBank/DDBJ databases">
        <title>Comparative genomics and description of representatives of a novel lineage of planctomycetes thriving in anoxic sediments.</title>
        <authorList>
            <person name="Spring S."/>
            <person name="Bunk B."/>
            <person name="Sproer C."/>
        </authorList>
    </citation>
    <scope>NUCLEOTIDE SEQUENCE [LARGE SCALE GENOMIC DNA]</scope>
    <source>
        <strain evidence="6">SM-Chi-D1</strain>
    </source>
</reference>
<dbReference type="CDD" id="cd01392">
    <property type="entry name" value="HTH_LacI"/>
    <property type="match status" value="1"/>
</dbReference>
<dbReference type="Gene3D" id="3.40.50.2300">
    <property type="match status" value="2"/>
</dbReference>
<evidence type="ECO:0000256" key="3">
    <source>
        <dbReference type="ARBA" id="ARBA00023163"/>
    </source>
</evidence>
<organism evidence="5 6">
    <name type="scientific">Limihaloglobus sulfuriphilus</name>
    <dbReference type="NCBI Taxonomy" id="1851148"/>
    <lineage>
        <taxon>Bacteria</taxon>
        <taxon>Pseudomonadati</taxon>
        <taxon>Planctomycetota</taxon>
        <taxon>Phycisphaerae</taxon>
        <taxon>Sedimentisphaerales</taxon>
        <taxon>Sedimentisphaeraceae</taxon>
        <taxon>Limihaloglobus</taxon>
    </lineage>
</organism>
<dbReference type="OrthoDB" id="9784962at2"/>
<keyword evidence="2" id="KW-0238">DNA-binding</keyword>
<gene>
    <name evidence="5" type="primary">ccpA_3</name>
    <name evidence="5" type="ORF">SMSP2_00873</name>
</gene>
<keyword evidence="6" id="KW-1185">Reference proteome</keyword>
<dbReference type="GO" id="GO:0003700">
    <property type="term" value="F:DNA-binding transcription factor activity"/>
    <property type="evidence" value="ECO:0007669"/>
    <property type="project" value="TreeGrafter"/>
</dbReference>
<dbReference type="PROSITE" id="PS00356">
    <property type="entry name" value="HTH_LACI_1"/>
    <property type="match status" value="1"/>
</dbReference>
<dbReference type="InterPro" id="IPR046335">
    <property type="entry name" value="LacI/GalR-like_sensor"/>
</dbReference>
<dbReference type="PANTHER" id="PTHR30146:SF109">
    <property type="entry name" value="HTH-TYPE TRANSCRIPTIONAL REGULATOR GALS"/>
    <property type="match status" value="1"/>
</dbReference>
<dbReference type="GO" id="GO:0000976">
    <property type="term" value="F:transcription cis-regulatory region binding"/>
    <property type="evidence" value="ECO:0007669"/>
    <property type="project" value="TreeGrafter"/>
</dbReference>
<proteinExistence type="predicted"/>
<dbReference type="Pfam" id="PF00356">
    <property type="entry name" value="LacI"/>
    <property type="match status" value="1"/>
</dbReference>
<dbReference type="SMART" id="SM00354">
    <property type="entry name" value="HTH_LACI"/>
    <property type="match status" value="1"/>
</dbReference>
<accession>A0A1Q2MCU9</accession>